<comment type="similarity">
    <text evidence="1">Belongs to the peptidase S14 family.</text>
</comment>
<evidence type="ECO:0000313" key="2">
    <source>
        <dbReference type="EMBL" id="QGW14967.1"/>
    </source>
</evidence>
<organism evidence="2">
    <name type="scientific">Hippophae tibetana</name>
    <dbReference type="NCBI Taxonomy" id="193519"/>
    <lineage>
        <taxon>Eukaryota</taxon>
        <taxon>Viridiplantae</taxon>
        <taxon>Streptophyta</taxon>
        <taxon>Embryophyta</taxon>
        <taxon>Tracheophyta</taxon>
        <taxon>Spermatophyta</taxon>
        <taxon>Magnoliopsida</taxon>
        <taxon>eudicotyledons</taxon>
        <taxon>Gunneridae</taxon>
        <taxon>Pentapetalae</taxon>
        <taxon>rosids</taxon>
        <taxon>fabids</taxon>
        <taxon>Rosales</taxon>
        <taxon>Elaeagnaceae</taxon>
        <taxon>Hippophae</taxon>
    </lineage>
</organism>
<dbReference type="GO" id="GO:0006508">
    <property type="term" value="P:proteolysis"/>
    <property type="evidence" value="ECO:0007669"/>
    <property type="project" value="UniProtKB-KW"/>
</dbReference>
<keyword evidence="2" id="KW-0934">Plastid</keyword>
<dbReference type="SUPFAM" id="SSF52096">
    <property type="entry name" value="ClpP/crotonase"/>
    <property type="match status" value="1"/>
</dbReference>
<dbReference type="GO" id="GO:0004252">
    <property type="term" value="F:serine-type endopeptidase activity"/>
    <property type="evidence" value="ECO:0007669"/>
    <property type="project" value="InterPro"/>
</dbReference>
<accession>A0A650G9J3</accession>
<keyword evidence="2" id="KW-0150">Chloroplast</keyword>
<dbReference type="GO" id="GO:0009532">
    <property type="term" value="C:plastid stroma"/>
    <property type="evidence" value="ECO:0007669"/>
    <property type="project" value="UniProtKB-ARBA"/>
</dbReference>
<dbReference type="PANTHER" id="PTHR48481:SF1">
    <property type="entry name" value="ATP-DEPENDENT CLP PROTEASE PROTEOLYTIC SUBUNIT"/>
    <property type="match status" value="1"/>
</dbReference>
<dbReference type="InterPro" id="IPR023562">
    <property type="entry name" value="ClpP/TepA"/>
</dbReference>
<dbReference type="EMBL" id="MN643620">
    <property type="protein sequence ID" value="QGW14967.1"/>
    <property type="molecule type" value="Genomic_DNA"/>
</dbReference>
<proteinExistence type="inferred from homology"/>
<keyword evidence="2" id="KW-0378">Hydrolase</keyword>
<sequence>MYGISCFNGIFYSGRRGNYQTSSIPSRLAPIIRVMIHQPASSYYEAQAGEFILEAEELLKLRETITRVYVQRTGKPLWVVSEDMERDVFMSATEAQTYGIVDLVAVE</sequence>
<dbReference type="Gene3D" id="3.90.226.10">
    <property type="entry name" value="2-enoyl-CoA Hydratase, Chain A, domain 1"/>
    <property type="match status" value="1"/>
</dbReference>
<name>A0A650G9J3_9ROSA</name>
<protein>
    <submittedName>
        <fullName evidence="2">Clp protease proteolytic subunit</fullName>
    </submittedName>
</protein>
<dbReference type="GO" id="GO:0004176">
    <property type="term" value="F:ATP-dependent peptidase activity"/>
    <property type="evidence" value="ECO:0007669"/>
    <property type="project" value="InterPro"/>
</dbReference>
<evidence type="ECO:0000256" key="1">
    <source>
        <dbReference type="ARBA" id="ARBA00007039"/>
    </source>
</evidence>
<dbReference type="InterPro" id="IPR029045">
    <property type="entry name" value="ClpP/crotonase-like_dom_sf"/>
</dbReference>
<dbReference type="PANTHER" id="PTHR48481">
    <property type="entry name" value="ATP-DEPENDENT CLP PROTEASE PROTEOLYTIC SUBUNIT"/>
    <property type="match status" value="1"/>
</dbReference>
<gene>
    <name evidence="2" type="primary">clpP</name>
</gene>
<dbReference type="AlphaFoldDB" id="A0A650G9J3"/>
<dbReference type="InterPro" id="IPR001907">
    <property type="entry name" value="ClpP"/>
</dbReference>
<dbReference type="PRINTS" id="PR00127">
    <property type="entry name" value="CLPPROTEASEP"/>
</dbReference>
<geneLocation type="chloroplast" evidence="2"/>
<dbReference type="Pfam" id="PF00574">
    <property type="entry name" value="CLP_protease"/>
    <property type="match status" value="1"/>
</dbReference>
<reference evidence="2" key="1">
    <citation type="submission" date="2019-11" db="EMBL/GenBank/DDBJ databases">
        <title>Complete chloroplast genome sequences of Hippophae thibetana.</title>
        <authorList>
            <person name="Zhou W."/>
        </authorList>
    </citation>
    <scope>NUCLEOTIDE SEQUENCE</scope>
</reference>
<keyword evidence="2" id="KW-0645">Protease</keyword>